<feature type="signal peptide" evidence="2">
    <location>
        <begin position="1"/>
        <end position="21"/>
    </location>
</feature>
<evidence type="ECO:0000313" key="3">
    <source>
        <dbReference type="EMBL" id="PPR03964.1"/>
    </source>
</evidence>
<feature type="compositionally biased region" description="Low complexity" evidence="1">
    <location>
        <begin position="96"/>
        <end position="125"/>
    </location>
</feature>
<keyword evidence="4" id="KW-1185">Reference proteome</keyword>
<proteinExistence type="predicted"/>
<dbReference type="AlphaFoldDB" id="A0A409YMZ8"/>
<name>A0A409YMZ8_9AGAR</name>
<dbReference type="InParanoid" id="A0A409YMZ8"/>
<evidence type="ECO:0000313" key="4">
    <source>
        <dbReference type="Proteomes" id="UP000284842"/>
    </source>
</evidence>
<reference evidence="3 4" key="1">
    <citation type="journal article" date="2018" name="Evol. Lett.">
        <title>Horizontal gene cluster transfer increased hallucinogenic mushroom diversity.</title>
        <authorList>
            <person name="Reynolds H.T."/>
            <person name="Vijayakumar V."/>
            <person name="Gluck-Thaler E."/>
            <person name="Korotkin H.B."/>
            <person name="Matheny P.B."/>
            <person name="Slot J.C."/>
        </authorList>
    </citation>
    <scope>NUCLEOTIDE SEQUENCE [LARGE SCALE GENOMIC DNA]</scope>
    <source>
        <strain evidence="3 4">2629</strain>
    </source>
</reference>
<evidence type="ECO:0000256" key="1">
    <source>
        <dbReference type="SAM" id="MobiDB-lite"/>
    </source>
</evidence>
<evidence type="ECO:0000256" key="2">
    <source>
        <dbReference type="SAM" id="SignalP"/>
    </source>
</evidence>
<dbReference type="OrthoDB" id="5150177at2759"/>
<feature type="region of interest" description="Disordered" evidence="1">
    <location>
        <begin position="91"/>
        <end position="125"/>
    </location>
</feature>
<dbReference type="Proteomes" id="UP000284842">
    <property type="component" value="Unassembled WGS sequence"/>
</dbReference>
<accession>A0A409YMZ8</accession>
<gene>
    <name evidence="3" type="ORF">CVT24_008319</name>
</gene>
<sequence length="291" mass="33110">MAKITFSSIFVMALLASPSFALWFSSEPRGIEDMDAREFDVMFRREVQAHKDIWVQVDEKLRVIDLPWFPFLAKTFLTHYRDLVMKHNKKHGHTTPVTSGGPAVSSPSPSAPAGSGAPTGTITTPGIVIPPVTIPVPMPLPPASSPPIIPDTMGAKAQEAREYIQDLISRTYATFSGAELDSRGFSDEEFFAREPQLQYTDELYERSFGYDDEDVYSRGFEDDDLFERGYETEEINARQPMYEEDMYEARGYDDFEEVNARGYADEVDEQFARDEAFEEMFGRDYDFDDLD</sequence>
<keyword evidence="2" id="KW-0732">Signal</keyword>
<organism evidence="3 4">
    <name type="scientific">Panaeolus cyanescens</name>
    <dbReference type="NCBI Taxonomy" id="181874"/>
    <lineage>
        <taxon>Eukaryota</taxon>
        <taxon>Fungi</taxon>
        <taxon>Dikarya</taxon>
        <taxon>Basidiomycota</taxon>
        <taxon>Agaricomycotina</taxon>
        <taxon>Agaricomycetes</taxon>
        <taxon>Agaricomycetidae</taxon>
        <taxon>Agaricales</taxon>
        <taxon>Agaricineae</taxon>
        <taxon>Galeropsidaceae</taxon>
        <taxon>Panaeolus</taxon>
    </lineage>
</organism>
<protein>
    <submittedName>
        <fullName evidence="3">Uncharacterized protein</fullName>
    </submittedName>
</protein>
<dbReference type="EMBL" id="NHTK01001005">
    <property type="protein sequence ID" value="PPR03964.1"/>
    <property type="molecule type" value="Genomic_DNA"/>
</dbReference>
<feature type="chain" id="PRO_5019383485" evidence="2">
    <location>
        <begin position="22"/>
        <end position="291"/>
    </location>
</feature>
<comment type="caution">
    <text evidence="3">The sequence shown here is derived from an EMBL/GenBank/DDBJ whole genome shotgun (WGS) entry which is preliminary data.</text>
</comment>